<dbReference type="RefSeq" id="WP_061520640.1">
    <property type="nucleotide sequence ID" value="NZ_JARLZY010000019.1"/>
</dbReference>
<organism evidence="2 3">
    <name type="scientific">Bacillus nakamurai</name>
    <dbReference type="NCBI Taxonomy" id="1793963"/>
    <lineage>
        <taxon>Bacteria</taxon>
        <taxon>Bacillati</taxon>
        <taxon>Bacillota</taxon>
        <taxon>Bacilli</taxon>
        <taxon>Bacillales</taxon>
        <taxon>Bacillaceae</taxon>
        <taxon>Bacillus</taxon>
    </lineage>
</organism>
<keyword evidence="3" id="KW-1185">Reference proteome</keyword>
<feature type="chain" id="PRO_5007561534" evidence="1">
    <location>
        <begin position="34"/>
        <end position="83"/>
    </location>
</feature>
<dbReference type="InterPro" id="IPR006485">
    <property type="entry name" value="Phage-like_holin"/>
</dbReference>
<evidence type="ECO:0000256" key="1">
    <source>
        <dbReference type="SAM" id="SignalP"/>
    </source>
</evidence>
<dbReference type="EMBL" id="LSBA01000005">
    <property type="protein sequence ID" value="KXZ22295.1"/>
    <property type="molecule type" value="Genomic_DNA"/>
</dbReference>
<sequence length="83" mass="9205">MTKINWKVRLKKKTFLVAIFSATLLFAQSIASAFGYDISVFSDDLTEKFNALLTFLTAMGIVVDPTTTGISDSDQAMEYTEPK</sequence>
<comment type="caution">
    <text evidence="2">The sequence shown here is derived from an EMBL/GenBank/DDBJ whole genome shotgun (WGS) entry which is preliminary data.</text>
</comment>
<protein>
    <submittedName>
        <fullName evidence="2">Holin</fullName>
    </submittedName>
</protein>
<accession>A0A150FB30</accession>
<dbReference type="OrthoDB" id="3176072at2"/>
<dbReference type="STRING" id="1793963.AXI58_09885"/>
<gene>
    <name evidence="2" type="ORF">AXI58_09885</name>
</gene>
<keyword evidence="1" id="KW-0732">Signal</keyword>
<dbReference type="AlphaFoldDB" id="A0A150FB30"/>
<dbReference type="NCBIfam" id="TIGR01598">
    <property type="entry name" value="holin_phiLC3"/>
    <property type="match status" value="1"/>
</dbReference>
<feature type="signal peptide" evidence="1">
    <location>
        <begin position="1"/>
        <end position="33"/>
    </location>
</feature>
<evidence type="ECO:0000313" key="2">
    <source>
        <dbReference type="EMBL" id="KXZ22295.1"/>
    </source>
</evidence>
<dbReference type="Proteomes" id="UP000075430">
    <property type="component" value="Unassembled WGS sequence"/>
</dbReference>
<name>A0A150FB30_9BACI</name>
<evidence type="ECO:0000313" key="3">
    <source>
        <dbReference type="Proteomes" id="UP000075430"/>
    </source>
</evidence>
<dbReference type="Pfam" id="PF04531">
    <property type="entry name" value="Phage_holin_1"/>
    <property type="match status" value="1"/>
</dbReference>
<reference evidence="3" key="1">
    <citation type="submission" date="2016-02" db="EMBL/GenBank/DDBJ databases">
        <authorList>
            <person name="Dunlap C."/>
        </authorList>
    </citation>
    <scope>NUCLEOTIDE SEQUENCE [LARGE SCALE GENOMIC DNA]</scope>
    <source>
        <strain evidence="3">NRRL B-41092</strain>
    </source>
</reference>
<proteinExistence type="predicted"/>